<feature type="domain" description="CheW-like" evidence="13">
    <location>
        <begin position="463"/>
        <end position="599"/>
    </location>
</feature>
<dbReference type="Gene3D" id="1.10.287.560">
    <property type="entry name" value="Histidine kinase CheA-like, homodimeric domain"/>
    <property type="match status" value="1"/>
</dbReference>
<feature type="coiled-coil region" evidence="9">
    <location>
        <begin position="193"/>
        <end position="220"/>
    </location>
</feature>
<dbReference type="Pfam" id="PF02518">
    <property type="entry name" value="HATPase_c"/>
    <property type="match status" value="1"/>
</dbReference>
<dbReference type="PROSITE" id="PS50110">
    <property type="entry name" value="RESPONSE_REGULATORY"/>
    <property type="match status" value="1"/>
</dbReference>
<evidence type="ECO:0000256" key="7">
    <source>
        <dbReference type="PROSITE-ProRule" id="PRU00110"/>
    </source>
</evidence>
<dbReference type="InterPro" id="IPR036097">
    <property type="entry name" value="HisK_dim/P_sf"/>
</dbReference>
<feature type="compositionally biased region" description="Low complexity" evidence="10">
    <location>
        <begin position="147"/>
        <end position="159"/>
    </location>
</feature>
<dbReference type="PANTHER" id="PTHR43395:SF1">
    <property type="entry name" value="CHEMOTAXIS PROTEIN CHEA"/>
    <property type="match status" value="1"/>
</dbReference>
<feature type="domain" description="HPt" evidence="14">
    <location>
        <begin position="1"/>
        <end position="106"/>
    </location>
</feature>
<dbReference type="GO" id="GO:0006935">
    <property type="term" value="P:chemotaxis"/>
    <property type="evidence" value="ECO:0007669"/>
    <property type="project" value="InterPro"/>
</dbReference>
<dbReference type="GO" id="GO:0000155">
    <property type="term" value="F:phosphorelay sensor kinase activity"/>
    <property type="evidence" value="ECO:0007669"/>
    <property type="project" value="InterPro"/>
</dbReference>
<dbReference type="InterPro" id="IPR011006">
    <property type="entry name" value="CheY-like_superfamily"/>
</dbReference>
<dbReference type="Pfam" id="PF02895">
    <property type="entry name" value="H-kinase_dim"/>
    <property type="match status" value="1"/>
</dbReference>
<dbReference type="Gene3D" id="3.30.565.10">
    <property type="entry name" value="Histidine kinase-like ATPase, C-terminal domain"/>
    <property type="match status" value="1"/>
</dbReference>
<evidence type="ECO:0000256" key="8">
    <source>
        <dbReference type="PROSITE-ProRule" id="PRU00169"/>
    </source>
</evidence>
<dbReference type="GO" id="GO:0005737">
    <property type="term" value="C:cytoplasm"/>
    <property type="evidence" value="ECO:0007669"/>
    <property type="project" value="InterPro"/>
</dbReference>
<keyword evidence="9" id="KW-0175">Coiled coil</keyword>
<evidence type="ECO:0000256" key="10">
    <source>
        <dbReference type="SAM" id="MobiDB-lite"/>
    </source>
</evidence>
<dbReference type="CDD" id="cd00088">
    <property type="entry name" value="HPT"/>
    <property type="match status" value="1"/>
</dbReference>
<dbReference type="OrthoDB" id="9803176at2"/>
<dbReference type="EMBL" id="CP001337">
    <property type="protein sequence ID" value="ACL25278.1"/>
    <property type="molecule type" value="Genomic_DNA"/>
</dbReference>
<name>B8G3A5_CHLAD</name>
<dbReference type="Gene3D" id="1.20.120.160">
    <property type="entry name" value="HPT domain"/>
    <property type="match status" value="1"/>
</dbReference>
<dbReference type="SUPFAM" id="SSF47226">
    <property type="entry name" value="Histidine-containing phosphotransfer domain, HPT domain"/>
    <property type="match status" value="1"/>
</dbReference>
<keyword evidence="4" id="KW-0808">Transferase</keyword>
<evidence type="ECO:0000256" key="6">
    <source>
        <dbReference type="ARBA" id="ARBA00023012"/>
    </source>
</evidence>
<dbReference type="STRING" id="326427.Cagg_2405"/>
<dbReference type="EC" id="2.7.13.3" evidence="2"/>
<keyword evidence="16" id="KW-1185">Reference proteome</keyword>
<dbReference type="PROSITE" id="PS50109">
    <property type="entry name" value="HIS_KIN"/>
    <property type="match status" value="1"/>
</dbReference>
<evidence type="ECO:0000256" key="9">
    <source>
        <dbReference type="SAM" id="Coils"/>
    </source>
</evidence>
<dbReference type="HOGENOM" id="CLU_000650_2_1_0"/>
<proteinExistence type="predicted"/>
<dbReference type="InterPro" id="IPR002545">
    <property type="entry name" value="CheW-lke_dom"/>
</dbReference>
<dbReference type="SUPFAM" id="SSF55874">
    <property type="entry name" value="ATPase domain of HSP90 chaperone/DNA topoisomerase II/histidine kinase"/>
    <property type="match status" value="1"/>
</dbReference>
<organism evidence="15 16">
    <name type="scientific">Chloroflexus aggregans (strain MD-66 / DSM 9485)</name>
    <dbReference type="NCBI Taxonomy" id="326427"/>
    <lineage>
        <taxon>Bacteria</taxon>
        <taxon>Bacillati</taxon>
        <taxon>Chloroflexota</taxon>
        <taxon>Chloroflexia</taxon>
        <taxon>Chloroflexales</taxon>
        <taxon>Chloroflexineae</taxon>
        <taxon>Chloroflexaceae</taxon>
        <taxon>Chloroflexus</taxon>
    </lineage>
</organism>
<dbReference type="Pfam" id="PF01627">
    <property type="entry name" value="Hpt"/>
    <property type="match status" value="1"/>
</dbReference>
<dbReference type="SMART" id="SM00387">
    <property type="entry name" value="HATPase_c"/>
    <property type="match status" value="1"/>
</dbReference>
<dbReference type="FunFam" id="3.30.565.10:FF:000016">
    <property type="entry name" value="Chemotaxis protein CheA, putative"/>
    <property type="match status" value="1"/>
</dbReference>
<dbReference type="AlphaFoldDB" id="B8G3A5"/>
<evidence type="ECO:0000313" key="16">
    <source>
        <dbReference type="Proteomes" id="UP000002508"/>
    </source>
</evidence>
<dbReference type="PROSITE" id="PS50894">
    <property type="entry name" value="HPT"/>
    <property type="match status" value="1"/>
</dbReference>
<dbReference type="Gene3D" id="2.30.30.40">
    <property type="entry name" value="SH3 Domains"/>
    <property type="match status" value="1"/>
</dbReference>
<evidence type="ECO:0000259" key="12">
    <source>
        <dbReference type="PROSITE" id="PS50110"/>
    </source>
</evidence>
<dbReference type="InterPro" id="IPR008207">
    <property type="entry name" value="Sig_transdc_His_kin_Hpt_dom"/>
</dbReference>
<keyword evidence="3 8" id="KW-0597">Phosphoprotein</keyword>
<keyword evidence="6" id="KW-0902">Two-component regulatory system</keyword>
<dbReference type="InterPro" id="IPR051315">
    <property type="entry name" value="Bact_Chemotaxis_CheA"/>
</dbReference>
<feature type="modified residue" description="4-aspartylphosphate" evidence="8">
    <location>
        <position position="668"/>
    </location>
</feature>
<evidence type="ECO:0000259" key="14">
    <source>
        <dbReference type="PROSITE" id="PS50894"/>
    </source>
</evidence>
<dbReference type="KEGG" id="cag:Cagg_2405"/>
<dbReference type="InterPro" id="IPR036061">
    <property type="entry name" value="CheW-like_dom_sf"/>
</dbReference>
<dbReference type="eggNOG" id="COG0745">
    <property type="taxonomic scope" value="Bacteria"/>
</dbReference>
<dbReference type="PROSITE" id="PS50851">
    <property type="entry name" value="CHEW"/>
    <property type="match status" value="1"/>
</dbReference>
<dbReference type="SMART" id="SM01231">
    <property type="entry name" value="H-kinase_dim"/>
    <property type="match status" value="1"/>
</dbReference>
<dbReference type="Pfam" id="PF00072">
    <property type="entry name" value="Response_reg"/>
    <property type="match status" value="1"/>
</dbReference>
<dbReference type="Pfam" id="PF01584">
    <property type="entry name" value="CheW"/>
    <property type="match status" value="1"/>
</dbReference>
<evidence type="ECO:0000259" key="11">
    <source>
        <dbReference type="PROSITE" id="PS50109"/>
    </source>
</evidence>
<dbReference type="eggNOG" id="COG0643">
    <property type="taxonomic scope" value="Bacteria"/>
</dbReference>
<dbReference type="InterPro" id="IPR036641">
    <property type="entry name" value="HPT_dom_sf"/>
</dbReference>
<dbReference type="InterPro" id="IPR004358">
    <property type="entry name" value="Sig_transdc_His_kin-like_C"/>
</dbReference>
<dbReference type="InterPro" id="IPR003594">
    <property type="entry name" value="HATPase_dom"/>
</dbReference>
<dbReference type="InterPro" id="IPR005467">
    <property type="entry name" value="His_kinase_dom"/>
</dbReference>
<evidence type="ECO:0000259" key="13">
    <source>
        <dbReference type="PROSITE" id="PS50851"/>
    </source>
</evidence>
<feature type="domain" description="Response regulatory" evidence="12">
    <location>
        <begin position="619"/>
        <end position="735"/>
    </location>
</feature>
<dbReference type="Proteomes" id="UP000002508">
    <property type="component" value="Chromosome"/>
</dbReference>
<dbReference type="InterPro" id="IPR037006">
    <property type="entry name" value="CheA-like_homodim_sf"/>
</dbReference>
<evidence type="ECO:0000256" key="1">
    <source>
        <dbReference type="ARBA" id="ARBA00000085"/>
    </source>
</evidence>
<feature type="compositionally biased region" description="Pro residues" evidence="10">
    <location>
        <begin position="134"/>
        <end position="146"/>
    </location>
</feature>
<accession>B8G3A5</accession>
<dbReference type="SMART" id="SM00073">
    <property type="entry name" value="HPT"/>
    <property type="match status" value="1"/>
</dbReference>
<dbReference type="PRINTS" id="PR00344">
    <property type="entry name" value="BCTRLSENSOR"/>
</dbReference>
<evidence type="ECO:0000256" key="5">
    <source>
        <dbReference type="ARBA" id="ARBA00022777"/>
    </source>
</evidence>
<dbReference type="RefSeq" id="WP_015941136.1">
    <property type="nucleotide sequence ID" value="NC_011831.1"/>
</dbReference>
<dbReference type="SUPFAM" id="SSF47384">
    <property type="entry name" value="Homodimeric domain of signal transducing histidine kinase"/>
    <property type="match status" value="1"/>
</dbReference>
<comment type="catalytic activity">
    <reaction evidence="1">
        <text>ATP + protein L-histidine = ADP + protein N-phospho-L-histidine.</text>
        <dbReference type="EC" id="2.7.13.3"/>
    </reaction>
</comment>
<reference evidence="15" key="1">
    <citation type="submission" date="2008-12" db="EMBL/GenBank/DDBJ databases">
        <title>Complete sequence of Chloroflexus aggregans DSM 9485.</title>
        <authorList>
            <consortium name="US DOE Joint Genome Institute"/>
            <person name="Lucas S."/>
            <person name="Copeland A."/>
            <person name="Lapidus A."/>
            <person name="Glavina del Rio T."/>
            <person name="Dalin E."/>
            <person name="Tice H."/>
            <person name="Pitluck S."/>
            <person name="Foster B."/>
            <person name="Larimer F."/>
            <person name="Land M."/>
            <person name="Hauser L."/>
            <person name="Kyrpides N."/>
            <person name="Mikhailova N."/>
            <person name="Bryant D."/>
            <person name="Richardson P."/>
        </authorList>
    </citation>
    <scope>NUCLEOTIDE SEQUENCE</scope>
    <source>
        <strain evidence="15">DSM 9485</strain>
    </source>
</reference>
<dbReference type="SUPFAM" id="SSF50341">
    <property type="entry name" value="CheW-like"/>
    <property type="match status" value="1"/>
</dbReference>
<keyword evidence="5 15" id="KW-0418">Kinase</keyword>
<gene>
    <name evidence="15" type="ordered locus">Cagg_2405</name>
</gene>
<dbReference type="eggNOG" id="COG2198">
    <property type="taxonomic scope" value="Bacteria"/>
</dbReference>
<dbReference type="SMART" id="SM00260">
    <property type="entry name" value="CheW"/>
    <property type="match status" value="1"/>
</dbReference>
<protein>
    <recommendedName>
        <fullName evidence="2">histidine kinase</fullName>
        <ecNumber evidence="2">2.7.13.3</ecNumber>
    </recommendedName>
</protein>
<feature type="domain" description="Histidine kinase" evidence="11">
    <location>
        <begin position="195"/>
        <end position="461"/>
    </location>
</feature>
<dbReference type="InterPro" id="IPR036890">
    <property type="entry name" value="HATPase_C_sf"/>
</dbReference>
<dbReference type="InterPro" id="IPR004105">
    <property type="entry name" value="CheA-like_dim"/>
</dbReference>
<dbReference type="Gene3D" id="3.40.50.2300">
    <property type="match status" value="1"/>
</dbReference>
<evidence type="ECO:0000256" key="3">
    <source>
        <dbReference type="ARBA" id="ARBA00022553"/>
    </source>
</evidence>
<dbReference type="PANTHER" id="PTHR43395">
    <property type="entry name" value="SENSOR HISTIDINE KINASE CHEA"/>
    <property type="match status" value="1"/>
</dbReference>
<feature type="region of interest" description="Disordered" evidence="10">
    <location>
        <begin position="128"/>
        <end position="159"/>
    </location>
</feature>
<dbReference type="SMART" id="SM00448">
    <property type="entry name" value="REC"/>
    <property type="match status" value="1"/>
</dbReference>
<evidence type="ECO:0000313" key="15">
    <source>
        <dbReference type="EMBL" id="ACL25278.1"/>
    </source>
</evidence>
<dbReference type="InterPro" id="IPR001789">
    <property type="entry name" value="Sig_transdc_resp-reg_receiver"/>
</dbReference>
<evidence type="ECO:0000256" key="2">
    <source>
        <dbReference type="ARBA" id="ARBA00012438"/>
    </source>
</evidence>
<sequence>MDLTSFYAQFRDETADNLRLLSEVLLTIEQNVDADRRRSELDRAFRAVHTIKGSARMLGFDPIAQAAHALEHILGQVRQGQRTLDRSLTDLLLHGGDLIGRLVAHVPHIPPAESSAVEQFLQQLSSTDTTTAFTPPPSPPPSPAPSSQPSDTEPLRTTRQTVRVRVDRLDRLFNLAGELVIIQQWLGEVGQELYRLQETVERQQRALQALEQELARLRFSQSQRQALDARINALREVQAAINDLAQRQSDRLDRHLARQQLLIKDLEQEVMAVRLLPIATIFNNLPRLVRDLAAATNKQATIEISGETTELDRKVLELISDPLVHLVRNAVDHGIEPPEERIALGKPPTGLIRISATSLGNEVRIQIVDDGRGIDPERIRARAVALGMLSTERANQLDLQETLNFIFQPGFSTAPTVTEISGRGVGMDIVRANLLELGGQVRVDTTVGQGTTITLTIPLTLITSRVLLVKVGSQTLALPATTVNSIFWVSRDQVQVIDGRPTIAYQQRTVALLTLADLVGITTGTPLTRHQRVPALLINTRQQRVALLVDDLIDEREVVVKPLGPLFAHRPALSGAVQLSDGGLVLLINSLHLLESNQRQAISSSVPGQPLPQPQRPARLLVVDDSFTTRELLRSILQSAGYEVTAAIDGADALDRLRSTTYDLVVSDIEMPRVDGFTLTSRIRRELALSDLPVVLITSLASEEHRRRGLEAGAQAYIVKSQFNQDSLLKVIQQLLGHEE</sequence>
<feature type="modified residue" description="Phosphohistidine" evidence="7">
    <location>
        <position position="49"/>
    </location>
</feature>
<dbReference type="SUPFAM" id="SSF52172">
    <property type="entry name" value="CheY-like"/>
    <property type="match status" value="1"/>
</dbReference>
<evidence type="ECO:0000256" key="4">
    <source>
        <dbReference type="ARBA" id="ARBA00022679"/>
    </source>
</evidence>